<dbReference type="Proteomes" id="UP001157911">
    <property type="component" value="Unassembled WGS sequence"/>
</dbReference>
<dbReference type="RefSeq" id="WP_283399836.1">
    <property type="nucleotide sequence ID" value="NZ_FXUB01000001.1"/>
</dbReference>
<proteinExistence type="inferred from homology"/>
<evidence type="ECO:0000256" key="1">
    <source>
        <dbReference type="ARBA" id="ARBA00006018"/>
    </source>
</evidence>
<gene>
    <name evidence="2" type="ORF">SAMN06265339_0330</name>
</gene>
<dbReference type="SUPFAM" id="SSF159127">
    <property type="entry name" value="HupF/HypC-like"/>
    <property type="match status" value="1"/>
</dbReference>
<evidence type="ECO:0000313" key="3">
    <source>
        <dbReference type="Proteomes" id="UP001157911"/>
    </source>
</evidence>
<dbReference type="PRINTS" id="PR00445">
    <property type="entry name" value="HUPFHYPC"/>
</dbReference>
<comment type="caution">
    <text evidence="2">The sequence shown here is derived from an EMBL/GenBank/DDBJ whole genome shotgun (WGS) entry which is preliminary data.</text>
</comment>
<accession>A0ABY1NBY3</accession>
<name>A0ABY1NBY3_9BACT</name>
<dbReference type="InterPro" id="IPR019812">
    <property type="entry name" value="Hydgase_assmbl_chp_CS"/>
</dbReference>
<sequence length="80" mass="8977">MCVGVPMKVVEINYPMAVAEAKGVKRQINLMLLPEDEVKVGDYVMVHVGNAIEVIDEKEAEEIWKVLDEVMAAIEEQEGY</sequence>
<organism evidence="2 3">
    <name type="scientific">Desulfurobacterium pacificum</name>
    <dbReference type="NCBI Taxonomy" id="240166"/>
    <lineage>
        <taxon>Bacteria</taxon>
        <taxon>Pseudomonadati</taxon>
        <taxon>Aquificota</taxon>
        <taxon>Aquificia</taxon>
        <taxon>Desulfurobacteriales</taxon>
        <taxon>Desulfurobacteriaceae</taxon>
        <taxon>Desulfurobacterium</taxon>
    </lineage>
</organism>
<dbReference type="Pfam" id="PF01455">
    <property type="entry name" value="HupF_HypC"/>
    <property type="match status" value="1"/>
</dbReference>
<dbReference type="PANTHER" id="PTHR35177:SF2">
    <property type="entry name" value="HYDROGENASE MATURATION FACTOR HYBG"/>
    <property type="match status" value="1"/>
</dbReference>
<dbReference type="InterPro" id="IPR001109">
    <property type="entry name" value="Hydrogenase_HupF/HypC"/>
</dbReference>
<dbReference type="PROSITE" id="PS01097">
    <property type="entry name" value="HUPF_HYPC"/>
    <property type="match status" value="1"/>
</dbReference>
<dbReference type="PANTHER" id="PTHR35177">
    <property type="entry name" value="HYDROGENASE MATURATION FACTOR HYBG"/>
    <property type="match status" value="1"/>
</dbReference>
<keyword evidence="3" id="KW-1185">Reference proteome</keyword>
<dbReference type="NCBIfam" id="TIGR00074">
    <property type="entry name" value="hypC_hupF"/>
    <property type="match status" value="1"/>
</dbReference>
<protein>
    <submittedName>
        <fullName evidence="2">Hydrogenase expression/formation protein HypC</fullName>
    </submittedName>
</protein>
<dbReference type="EMBL" id="FXUB01000001">
    <property type="protein sequence ID" value="SMP05871.1"/>
    <property type="molecule type" value="Genomic_DNA"/>
</dbReference>
<reference evidence="2 3" key="1">
    <citation type="submission" date="2017-05" db="EMBL/GenBank/DDBJ databases">
        <authorList>
            <person name="Varghese N."/>
            <person name="Submissions S."/>
        </authorList>
    </citation>
    <scope>NUCLEOTIDE SEQUENCE [LARGE SCALE GENOMIC DNA]</scope>
    <source>
        <strain evidence="2 3">DSM 15522</strain>
    </source>
</reference>
<evidence type="ECO:0000313" key="2">
    <source>
        <dbReference type="EMBL" id="SMP05871.1"/>
    </source>
</evidence>
<comment type="similarity">
    <text evidence="1">Belongs to the HupF/HypC family.</text>
</comment>
<dbReference type="Gene3D" id="2.30.30.140">
    <property type="match status" value="1"/>
</dbReference>